<feature type="region of interest" description="Disordered" evidence="1">
    <location>
        <begin position="23"/>
        <end position="76"/>
    </location>
</feature>
<evidence type="ECO:0000313" key="3">
    <source>
        <dbReference type="EMBL" id="AXV05625.1"/>
    </source>
</evidence>
<keyword evidence="2" id="KW-0732">Signal</keyword>
<evidence type="ECO:0000313" key="4">
    <source>
        <dbReference type="Proteomes" id="UP000264006"/>
    </source>
</evidence>
<dbReference type="SUPFAM" id="SSF48371">
    <property type="entry name" value="ARM repeat"/>
    <property type="match status" value="1"/>
</dbReference>
<gene>
    <name evidence="3" type="ORF">DVS28_a0924</name>
</gene>
<protein>
    <submittedName>
        <fullName evidence="3">Uncharacterized protein</fullName>
    </submittedName>
</protein>
<keyword evidence="4" id="KW-1185">Reference proteome</keyword>
<dbReference type="PROSITE" id="PS51257">
    <property type="entry name" value="PROKAR_LIPOPROTEIN"/>
    <property type="match status" value="1"/>
</dbReference>
<organism evidence="3 4">
    <name type="scientific">Euzebya pacifica</name>
    <dbReference type="NCBI Taxonomy" id="1608957"/>
    <lineage>
        <taxon>Bacteria</taxon>
        <taxon>Bacillati</taxon>
        <taxon>Actinomycetota</taxon>
        <taxon>Nitriliruptoria</taxon>
        <taxon>Euzebyales</taxon>
    </lineage>
</organism>
<sequence length="433" mass="45729">MKTRYIALFAVLVLALAACGGGEEASDTTAADPTDEAAAETVEEAPDPTEAPAAEEAELTQVDAEPTEAAVAADDPRAADAAVLAGRIDGESFPYELEDEQANGPLFLYLAATESDPTLVRAALQALDESYCPGEFDGCNPIDEEFLTVVTGHLTADTDPNIVTAAVELGGKALNLDEEPTELLDAMLALAADIDDPALDAAVANEIWQADWEGNPAVEALYLEAVSSDVDYLNKVGTFRIETGSPSSLAAFDDFYAALTANLGHENFAVYGGSLKALGEMMATVDRSDPRWQEVYDAADVARTHAHPFVRGAAMNAWESMKALEAIPTVISDHLADFEDGGLGSVSFTAYDGRSDSIGFDISAWSNVTDAAMTMLWWSTSGQDWHFDYLGDYDIELGEGAPEVDDQIAAIAEEARAWFTTNEAAIAAAAGGA</sequence>
<evidence type="ECO:0000256" key="2">
    <source>
        <dbReference type="SAM" id="SignalP"/>
    </source>
</evidence>
<dbReference type="AlphaFoldDB" id="A0A346XTS8"/>
<evidence type="ECO:0000256" key="1">
    <source>
        <dbReference type="SAM" id="MobiDB-lite"/>
    </source>
</evidence>
<name>A0A346XTS8_9ACTN</name>
<dbReference type="Proteomes" id="UP000264006">
    <property type="component" value="Chromosome"/>
</dbReference>
<dbReference type="RefSeq" id="WP_114590406.1">
    <property type="nucleotide sequence ID" value="NZ_CP031165.1"/>
</dbReference>
<dbReference type="EMBL" id="CP031165">
    <property type="protein sequence ID" value="AXV05625.1"/>
    <property type="molecule type" value="Genomic_DNA"/>
</dbReference>
<proteinExistence type="predicted"/>
<feature type="signal peptide" evidence="2">
    <location>
        <begin position="1"/>
        <end position="20"/>
    </location>
</feature>
<feature type="chain" id="PRO_5039386805" evidence="2">
    <location>
        <begin position="21"/>
        <end position="433"/>
    </location>
</feature>
<reference evidence="3 4" key="1">
    <citation type="submission" date="2018-09" db="EMBL/GenBank/DDBJ databases">
        <title>Complete genome sequence of Euzebya sp. DY32-46 isolated from seawater of Pacific Ocean.</title>
        <authorList>
            <person name="Xu L."/>
            <person name="Wu Y.-H."/>
            <person name="Xu X.-W."/>
        </authorList>
    </citation>
    <scope>NUCLEOTIDE SEQUENCE [LARGE SCALE GENOMIC DNA]</scope>
    <source>
        <strain evidence="3 4">DY32-46</strain>
    </source>
</reference>
<accession>A0A346XTS8</accession>
<dbReference type="KEGG" id="euz:DVS28_a0924"/>
<feature type="compositionally biased region" description="Acidic residues" evidence="1">
    <location>
        <begin position="33"/>
        <end position="58"/>
    </location>
</feature>
<dbReference type="InterPro" id="IPR016024">
    <property type="entry name" value="ARM-type_fold"/>
</dbReference>